<feature type="transmembrane region" description="Helical" evidence="8">
    <location>
        <begin position="289"/>
        <end position="306"/>
    </location>
</feature>
<dbReference type="GO" id="GO:0005886">
    <property type="term" value="C:plasma membrane"/>
    <property type="evidence" value="ECO:0007669"/>
    <property type="project" value="UniProtKB-SubCell"/>
</dbReference>
<evidence type="ECO:0000256" key="5">
    <source>
        <dbReference type="ARBA" id="ARBA00022692"/>
    </source>
</evidence>
<evidence type="ECO:0000256" key="1">
    <source>
        <dbReference type="ARBA" id="ARBA00004651"/>
    </source>
</evidence>
<feature type="transmembrane region" description="Helical" evidence="8">
    <location>
        <begin position="220"/>
        <end position="241"/>
    </location>
</feature>
<feature type="transmembrane region" description="Helical" evidence="8">
    <location>
        <begin position="48"/>
        <end position="69"/>
    </location>
</feature>
<feature type="transmembrane region" description="Helical" evidence="8">
    <location>
        <begin position="89"/>
        <end position="106"/>
    </location>
</feature>
<feature type="transmembrane region" description="Helical" evidence="8">
    <location>
        <begin position="112"/>
        <end position="132"/>
    </location>
</feature>
<dbReference type="OrthoDB" id="958273at2"/>
<keyword evidence="7 8" id="KW-0472">Membrane</keyword>
<dbReference type="eggNOG" id="COG1275">
    <property type="taxonomic scope" value="Bacteria"/>
</dbReference>
<dbReference type="InterPro" id="IPR004695">
    <property type="entry name" value="SLAC1/Mae1/Ssu1/TehA"/>
</dbReference>
<dbReference type="EMBL" id="CP001643">
    <property type="protein sequence ID" value="ACU86049.1"/>
    <property type="molecule type" value="Genomic_DNA"/>
</dbReference>
<proteinExistence type="inferred from homology"/>
<feature type="transmembrane region" description="Helical" evidence="8">
    <location>
        <begin position="153"/>
        <end position="174"/>
    </location>
</feature>
<dbReference type="HOGENOM" id="CLU_052472_0_0_11"/>
<organism evidence="9 10">
    <name type="scientific">Brachybacterium faecium (strain ATCC 43885 / DSM 4810 / JCM 11609 / LMG 19847 / NBRC 14762 / NCIMB 9860 / 6-10)</name>
    <dbReference type="NCBI Taxonomy" id="446465"/>
    <lineage>
        <taxon>Bacteria</taxon>
        <taxon>Bacillati</taxon>
        <taxon>Actinomycetota</taxon>
        <taxon>Actinomycetes</taxon>
        <taxon>Micrococcales</taxon>
        <taxon>Dermabacteraceae</taxon>
        <taxon>Brachybacterium</taxon>
    </lineage>
</organism>
<feature type="transmembrane region" description="Helical" evidence="8">
    <location>
        <begin position="326"/>
        <end position="346"/>
    </location>
</feature>
<accession>C7MEP9</accession>
<evidence type="ECO:0000256" key="6">
    <source>
        <dbReference type="ARBA" id="ARBA00022989"/>
    </source>
</evidence>
<evidence type="ECO:0000313" key="10">
    <source>
        <dbReference type="Proteomes" id="UP000001919"/>
    </source>
</evidence>
<dbReference type="STRING" id="446465.Bfae_22500"/>
<keyword evidence="6 8" id="KW-1133">Transmembrane helix</keyword>
<protein>
    <submittedName>
        <fullName evidence="9">Tellurite resistance protein-like permease</fullName>
    </submittedName>
</protein>
<evidence type="ECO:0000256" key="3">
    <source>
        <dbReference type="ARBA" id="ARBA00022448"/>
    </source>
</evidence>
<evidence type="ECO:0000256" key="2">
    <source>
        <dbReference type="ARBA" id="ARBA00008566"/>
    </source>
</evidence>
<dbReference type="PANTHER" id="PTHR31686:SF1">
    <property type="entry name" value="SULFITE EFFLUX PUMP SSU1"/>
    <property type="match status" value="1"/>
</dbReference>
<dbReference type="PANTHER" id="PTHR31686">
    <property type="match status" value="1"/>
</dbReference>
<keyword evidence="4" id="KW-1003">Cell membrane</keyword>
<dbReference type="PATRIC" id="fig|446465.5.peg.2227"/>
<evidence type="ECO:0000256" key="8">
    <source>
        <dbReference type="SAM" id="Phobius"/>
    </source>
</evidence>
<dbReference type="AlphaFoldDB" id="C7MEP9"/>
<sequence length="357" mass="37208">MPSSTAASSSPAVRADQAIAGLAPGYFALVMGTGIVSVGLRTAGYDGAALALLVLAAVAAAVLVVLYVLRGLRHPARMRADARNPETAFGYFTVVAAASVLGVGMHDVGLGTASVVLLGIGAALWVVLGYVLPWQVLMTRDGEPILARTNGSWFIWSVASQSLAVGLSGLRPATPAFADLLGVLTVLFWSVGTILYAGIAVLVILRIVHFGITPQQFEPTYWVAMGALAIAVVAGAGIYAMDSVPMVDAARGLIGGTVVIFWCFALWQLPLLAGAGLWRHLIHRVPLRYVPSLWSIVFPLGMFAVASMRLGRVEHLPMVEIVGDVVLVVAVLAWAAVAVGLVLTLVRGLRGARATAG</sequence>
<dbReference type="CDD" id="cd09319">
    <property type="entry name" value="TDT_like_1"/>
    <property type="match status" value="1"/>
</dbReference>
<keyword evidence="10" id="KW-1185">Reference proteome</keyword>
<keyword evidence="3" id="KW-0813">Transport</keyword>
<dbReference type="KEGG" id="bfa:Bfae_22500"/>
<keyword evidence="5 8" id="KW-0812">Transmembrane</keyword>
<evidence type="ECO:0000256" key="4">
    <source>
        <dbReference type="ARBA" id="ARBA00022475"/>
    </source>
</evidence>
<gene>
    <name evidence="9" type="ordered locus">Bfae_22500</name>
</gene>
<dbReference type="Proteomes" id="UP000001919">
    <property type="component" value="Chromosome"/>
</dbReference>
<dbReference type="Gene3D" id="1.50.10.150">
    <property type="entry name" value="Voltage-dependent anion channel"/>
    <property type="match status" value="1"/>
</dbReference>
<comment type="similarity">
    <text evidence="2">Belongs to the tellurite-resistance/dicarboxylate transporter (TDT) family.</text>
</comment>
<feature type="transmembrane region" description="Helical" evidence="8">
    <location>
        <begin position="253"/>
        <end position="277"/>
    </location>
</feature>
<dbReference type="Pfam" id="PF03595">
    <property type="entry name" value="SLAC1"/>
    <property type="match status" value="1"/>
</dbReference>
<reference evidence="9 10" key="1">
    <citation type="journal article" date="2009" name="Stand. Genomic Sci.">
        <title>Complete genome sequence of Brachybacterium faecium type strain (Schefferle 6-10).</title>
        <authorList>
            <person name="Lapidus A."/>
            <person name="Pukall R."/>
            <person name="Labuttii K."/>
            <person name="Copeland A."/>
            <person name="Del Rio T.G."/>
            <person name="Nolan M."/>
            <person name="Chen F."/>
            <person name="Lucas S."/>
            <person name="Tice H."/>
            <person name="Cheng J.F."/>
            <person name="Bruce D."/>
            <person name="Goodwin L."/>
            <person name="Pitluck S."/>
            <person name="Rohde M."/>
            <person name="Goker M."/>
            <person name="Pati A."/>
            <person name="Ivanova N."/>
            <person name="Mavrommatis K."/>
            <person name="Chen A."/>
            <person name="Palaniappan K."/>
            <person name="D'haeseleer P."/>
            <person name="Chain P."/>
            <person name="Bristow J."/>
            <person name="Eisen J.A."/>
            <person name="Markowitz V."/>
            <person name="Hugenholtz P."/>
            <person name="Kyrpides N.C."/>
            <person name="Klenk H.P."/>
        </authorList>
    </citation>
    <scope>NUCLEOTIDE SEQUENCE [LARGE SCALE GENOMIC DNA]</scope>
    <source>
        <strain evidence="10">ATCC 43885 / DSM 4810 / JCM 11609 / LMG 19847 / NBRC 14762 / NCIMB 9860 / 6-10</strain>
    </source>
</reference>
<evidence type="ECO:0000313" key="9">
    <source>
        <dbReference type="EMBL" id="ACU86049.1"/>
    </source>
</evidence>
<dbReference type="InterPro" id="IPR038665">
    <property type="entry name" value="Voltage-dep_anion_channel_sf"/>
</dbReference>
<feature type="transmembrane region" description="Helical" evidence="8">
    <location>
        <begin position="186"/>
        <end position="208"/>
    </location>
</feature>
<evidence type="ECO:0000256" key="7">
    <source>
        <dbReference type="ARBA" id="ARBA00023136"/>
    </source>
</evidence>
<dbReference type="GO" id="GO:0000319">
    <property type="term" value="F:sulfite transmembrane transporter activity"/>
    <property type="evidence" value="ECO:0007669"/>
    <property type="project" value="TreeGrafter"/>
</dbReference>
<feature type="transmembrane region" description="Helical" evidence="8">
    <location>
        <begin position="21"/>
        <end position="42"/>
    </location>
</feature>
<dbReference type="InterPro" id="IPR051629">
    <property type="entry name" value="Sulfite_efflux_TDT"/>
</dbReference>
<name>C7MEP9_BRAFD</name>
<comment type="subcellular location">
    <subcellularLocation>
        <location evidence="1">Cell membrane</location>
        <topology evidence="1">Multi-pass membrane protein</topology>
    </subcellularLocation>
</comment>